<dbReference type="Pfam" id="PF00892">
    <property type="entry name" value="EamA"/>
    <property type="match status" value="2"/>
</dbReference>
<organism evidence="8 9">
    <name type="scientific">Shewanella pealeana (strain ATCC 700345 / ANG-SQ1)</name>
    <dbReference type="NCBI Taxonomy" id="398579"/>
    <lineage>
        <taxon>Bacteria</taxon>
        <taxon>Pseudomonadati</taxon>
        <taxon>Pseudomonadota</taxon>
        <taxon>Gammaproteobacteria</taxon>
        <taxon>Alteromonadales</taxon>
        <taxon>Shewanellaceae</taxon>
        <taxon>Shewanella</taxon>
    </lineage>
</organism>
<keyword evidence="4 6" id="KW-1133">Transmembrane helix</keyword>
<feature type="domain" description="EamA" evidence="7">
    <location>
        <begin position="153"/>
        <end position="269"/>
    </location>
</feature>
<dbReference type="InterPro" id="IPR050638">
    <property type="entry name" value="AA-Vitamin_Transporters"/>
</dbReference>
<evidence type="ECO:0000256" key="5">
    <source>
        <dbReference type="ARBA" id="ARBA00023136"/>
    </source>
</evidence>
<feature type="transmembrane region" description="Helical" evidence="6">
    <location>
        <begin position="154"/>
        <end position="172"/>
    </location>
</feature>
<feature type="transmembrane region" description="Helical" evidence="6">
    <location>
        <begin position="217"/>
        <end position="235"/>
    </location>
</feature>
<accession>A8H3A2</accession>
<dbReference type="Proteomes" id="UP000002608">
    <property type="component" value="Chromosome"/>
</dbReference>
<dbReference type="InterPro" id="IPR000620">
    <property type="entry name" value="EamA_dom"/>
</dbReference>
<dbReference type="PANTHER" id="PTHR32322">
    <property type="entry name" value="INNER MEMBRANE TRANSPORTER"/>
    <property type="match status" value="1"/>
</dbReference>
<keyword evidence="5 6" id="KW-0472">Membrane</keyword>
<dbReference type="InterPro" id="IPR037185">
    <property type="entry name" value="EmrE-like"/>
</dbReference>
<dbReference type="SUPFAM" id="SSF103481">
    <property type="entry name" value="Multidrug resistance efflux transporter EmrE"/>
    <property type="match status" value="1"/>
</dbReference>
<keyword evidence="9" id="KW-1185">Reference proteome</keyword>
<dbReference type="STRING" id="398579.Spea_1716"/>
<evidence type="ECO:0000259" key="7">
    <source>
        <dbReference type="Pfam" id="PF00892"/>
    </source>
</evidence>
<feature type="transmembrane region" description="Helical" evidence="6">
    <location>
        <begin position="36"/>
        <end position="55"/>
    </location>
</feature>
<feature type="transmembrane region" description="Helical" evidence="6">
    <location>
        <begin position="121"/>
        <end position="142"/>
    </location>
</feature>
<feature type="transmembrane region" description="Helical" evidence="6">
    <location>
        <begin position="271"/>
        <end position="287"/>
    </location>
</feature>
<evidence type="ECO:0000313" key="9">
    <source>
        <dbReference type="Proteomes" id="UP000002608"/>
    </source>
</evidence>
<dbReference type="EMBL" id="CP000851">
    <property type="protein sequence ID" value="ABV87039.1"/>
    <property type="molecule type" value="Genomic_DNA"/>
</dbReference>
<feature type="domain" description="EamA" evidence="7">
    <location>
        <begin position="9"/>
        <end position="138"/>
    </location>
</feature>
<dbReference type="HOGENOM" id="CLU_033863_14_1_6"/>
<evidence type="ECO:0000256" key="6">
    <source>
        <dbReference type="SAM" id="Phobius"/>
    </source>
</evidence>
<comment type="subcellular location">
    <subcellularLocation>
        <location evidence="1">Cell membrane</location>
        <topology evidence="1">Multi-pass membrane protein</topology>
    </subcellularLocation>
</comment>
<dbReference type="PANTHER" id="PTHR32322:SF18">
    <property type="entry name" value="S-ADENOSYLMETHIONINE_S-ADENOSYLHOMOCYSTEINE TRANSPORTER"/>
    <property type="match status" value="1"/>
</dbReference>
<protein>
    <recommendedName>
        <fullName evidence="7">EamA domain-containing protein</fullName>
    </recommendedName>
</protein>
<evidence type="ECO:0000256" key="1">
    <source>
        <dbReference type="ARBA" id="ARBA00004651"/>
    </source>
</evidence>
<evidence type="ECO:0000313" key="8">
    <source>
        <dbReference type="EMBL" id="ABV87039.1"/>
    </source>
</evidence>
<proteinExistence type="predicted"/>
<keyword evidence="2" id="KW-1003">Cell membrane</keyword>
<evidence type="ECO:0000256" key="3">
    <source>
        <dbReference type="ARBA" id="ARBA00022692"/>
    </source>
</evidence>
<feature type="transmembrane region" description="Helical" evidence="6">
    <location>
        <begin position="247"/>
        <end position="265"/>
    </location>
</feature>
<dbReference type="RefSeq" id="WP_012154959.1">
    <property type="nucleotide sequence ID" value="NC_009901.1"/>
</dbReference>
<feature type="transmembrane region" description="Helical" evidence="6">
    <location>
        <begin position="94"/>
        <end position="114"/>
    </location>
</feature>
<name>A8H3A2_SHEPA</name>
<sequence>MFKSALPHLQMLIFTFVIAMTFPIGKQLMLEVPPMIATWLRYVIAAILFTFLLALTRQLKLPSKKSLLRYILVSLPSLMYFTAMFSALTQTTAFATSALYTCVPLITAIIVVIVNRNMGKLTNWAALGLGFAGALALVMQQAGSSSVDITWNSGYSLFMIGCVAMAANPLVIKACYRQENFMVFTGWSLIAASLILSVSLLPDIVAYDWKQVSANSWLATLYLAIFATAISFFLFQKASVKLAPEQISAYIFLIPVFVLLTADTIEISWGYAIPALLAVTFAMILLMRKPSD</sequence>
<gene>
    <name evidence="8" type="ordered locus">Spea_1716</name>
</gene>
<evidence type="ECO:0000256" key="2">
    <source>
        <dbReference type="ARBA" id="ARBA00022475"/>
    </source>
</evidence>
<dbReference type="GO" id="GO:0005886">
    <property type="term" value="C:plasma membrane"/>
    <property type="evidence" value="ECO:0007669"/>
    <property type="project" value="UniProtKB-SubCell"/>
</dbReference>
<dbReference type="OrthoDB" id="5812248at2"/>
<evidence type="ECO:0000256" key="4">
    <source>
        <dbReference type="ARBA" id="ARBA00022989"/>
    </source>
</evidence>
<feature type="transmembrane region" description="Helical" evidence="6">
    <location>
        <begin position="184"/>
        <end position="205"/>
    </location>
</feature>
<feature type="transmembrane region" description="Helical" evidence="6">
    <location>
        <begin position="67"/>
        <end position="88"/>
    </location>
</feature>
<dbReference type="KEGG" id="spl:Spea_1716"/>
<dbReference type="eggNOG" id="COG0697">
    <property type="taxonomic scope" value="Bacteria"/>
</dbReference>
<dbReference type="AlphaFoldDB" id="A8H3A2"/>
<keyword evidence="3 6" id="KW-0812">Transmembrane</keyword>
<reference evidence="8 9" key="1">
    <citation type="submission" date="2007-10" db="EMBL/GenBank/DDBJ databases">
        <title>Complete sequence of Shewanella pealeana ATCC 700345.</title>
        <authorList>
            <consortium name="US DOE Joint Genome Institute"/>
            <person name="Copeland A."/>
            <person name="Lucas S."/>
            <person name="Lapidus A."/>
            <person name="Barry K."/>
            <person name="Glavina del Rio T."/>
            <person name="Dalin E."/>
            <person name="Tice H."/>
            <person name="Pitluck S."/>
            <person name="Chertkov O."/>
            <person name="Brettin T."/>
            <person name="Bruce D."/>
            <person name="Detter J.C."/>
            <person name="Han C."/>
            <person name="Schmutz J."/>
            <person name="Larimer F."/>
            <person name="Land M."/>
            <person name="Hauser L."/>
            <person name="Kyrpides N."/>
            <person name="Kim E."/>
            <person name="Zhao J.-S.Z."/>
            <person name="Manno D."/>
            <person name="Hawari J."/>
            <person name="Richardson P."/>
        </authorList>
    </citation>
    <scope>NUCLEOTIDE SEQUENCE [LARGE SCALE GENOMIC DNA]</scope>
    <source>
        <strain evidence="9">ATCC 700345 / ANG-SQ1</strain>
    </source>
</reference>